<dbReference type="Proteomes" id="UP000003748">
    <property type="component" value="Unassembled WGS sequence"/>
</dbReference>
<evidence type="ECO:0000313" key="3">
    <source>
        <dbReference type="Proteomes" id="UP000003748"/>
    </source>
</evidence>
<sequence length="198" mass="23283">MKFSEEQIEFLKNFKGEKTLKELATLLKEKYGVETISINYFRKCLRKLNVDYKYEKYNAGCFKRGFSAWNKGVKTGVKPRRYDKNGDVIWLEKPIGSERVEKKGYTLVKTKVPNTWEYKQRVIWKEIHGEIPSNHVIIFADGNKSNFDIDNLICISKNELRQLNRYKLKKDDADLTKVGIGIVKLKHTAWKLKSKKKD</sequence>
<dbReference type="EMBL" id="ACJY01000099">
    <property type="protein sequence ID" value="EFE86014.1"/>
    <property type="molecule type" value="Genomic_DNA"/>
</dbReference>
<gene>
    <name evidence="2" type="ORF">FUSPEROL_02055</name>
</gene>
<proteinExistence type="predicted"/>
<protein>
    <recommendedName>
        <fullName evidence="1">HNH nuclease domain-containing protein</fullName>
    </recommendedName>
</protein>
<dbReference type="Gene3D" id="3.90.75.20">
    <property type="match status" value="1"/>
</dbReference>
<dbReference type="InterPro" id="IPR003615">
    <property type="entry name" value="HNH_nuc"/>
</dbReference>
<dbReference type="SUPFAM" id="SSF54060">
    <property type="entry name" value="His-Me finger endonucleases"/>
    <property type="match status" value="1"/>
</dbReference>
<dbReference type="GeneID" id="78420238"/>
<dbReference type="STRING" id="546275.FUSPEROL_02055"/>
<evidence type="ECO:0000259" key="1">
    <source>
        <dbReference type="Pfam" id="PF13392"/>
    </source>
</evidence>
<dbReference type="AlphaFoldDB" id="D4CX94"/>
<dbReference type="Pfam" id="PF13392">
    <property type="entry name" value="HNH_3"/>
    <property type="match status" value="1"/>
</dbReference>
<evidence type="ECO:0000313" key="2">
    <source>
        <dbReference type="EMBL" id="EFE86014.1"/>
    </source>
</evidence>
<comment type="caution">
    <text evidence="2">The sequence shown here is derived from an EMBL/GenBank/DDBJ whole genome shotgun (WGS) entry which is preliminary data.</text>
</comment>
<organism evidence="2 3">
    <name type="scientific">Fusobacterium periodonticum ATCC 33693</name>
    <dbReference type="NCBI Taxonomy" id="546275"/>
    <lineage>
        <taxon>Bacteria</taxon>
        <taxon>Fusobacteriati</taxon>
        <taxon>Fusobacteriota</taxon>
        <taxon>Fusobacteriia</taxon>
        <taxon>Fusobacteriales</taxon>
        <taxon>Fusobacteriaceae</taxon>
        <taxon>Fusobacterium</taxon>
    </lineage>
</organism>
<dbReference type="RefSeq" id="WP_005974702.1">
    <property type="nucleotide sequence ID" value="NZ_GG665898.1"/>
</dbReference>
<reference evidence="2 3" key="1">
    <citation type="submission" date="2010-02" db="EMBL/GenBank/DDBJ databases">
        <authorList>
            <person name="Weinstock G."/>
            <person name="Sodergren E."/>
            <person name="Clifton S."/>
            <person name="Fulton L."/>
            <person name="Fulton B."/>
            <person name="Courtney L."/>
            <person name="Fronick C."/>
            <person name="Harrison M."/>
            <person name="Strong C."/>
            <person name="Farmer C."/>
            <person name="Delahaunty K."/>
            <person name="Markovic C."/>
            <person name="Hall O."/>
            <person name="Minx P."/>
            <person name="Tomlinson C."/>
            <person name="Mitreva M."/>
            <person name="Nelson J."/>
            <person name="Hou S."/>
            <person name="Wollam A."/>
            <person name="Pepin K.H."/>
            <person name="Johnson M."/>
            <person name="Bhonagiri V."/>
            <person name="Zhang X."/>
            <person name="Suruliraj S."/>
            <person name="Warren W."/>
            <person name="Chinwalla A."/>
            <person name="Mardis E.R."/>
            <person name="Wilson R.K."/>
        </authorList>
    </citation>
    <scope>NUCLEOTIDE SEQUENCE [LARGE SCALE GENOMIC DNA]</scope>
    <source>
        <strain evidence="2 3">ATCC 33693</strain>
    </source>
</reference>
<dbReference type="HOGENOM" id="CLU_086933_0_0_0"/>
<dbReference type="InterPro" id="IPR044925">
    <property type="entry name" value="His-Me_finger_sf"/>
</dbReference>
<name>D4CX94_9FUSO</name>
<dbReference type="OrthoDB" id="6638408at2"/>
<accession>D4CX94</accession>
<feature type="domain" description="HNH nuclease" evidence="1">
    <location>
        <begin position="118"/>
        <end position="160"/>
    </location>
</feature>